<protein>
    <submittedName>
        <fullName evidence="2">Putative P1</fullName>
    </submittedName>
</protein>
<feature type="compositionally biased region" description="Polar residues" evidence="1">
    <location>
        <begin position="113"/>
        <end position="126"/>
    </location>
</feature>
<feature type="compositionally biased region" description="Basic residues" evidence="1">
    <location>
        <begin position="62"/>
        <end position="72"/>
    </location>
</feature>
<evidence type="ECO:0000313" key="2">
    <source>
        <dbReference type="EMBL" id="QQV74100.1"/>
    </source>
</evidence>
<proteinExistence type="predicted"/>
<reference evidence="2" key="1">
    <citation type="submission" date="2020-02" db="EMBL/GenBank/DDBJ databases">
        <title>Sequencing and genome analysis of PpVQ and BabVQ suggest the creation of a new genus of capsidless umbra-related viruses.</title>
        <authorList>
            <person name="Quito-Avila D.F."/>
            <person name="Flores F."/>
        </authorList>
    </citation>
    <scope>NUCLEOTIDE SEQUENCE</scope>
    <source>
        <strain evidence="2">Cent1</strain>
    </source>
</reference>
<sequence length="328" mass="35413">MSISIEGVPVGRLTSHAGQSVIRRLVKLIGKQKVPPSGVAGGGRSNPGVLGNTHSSPSKSARPPRGHGKFRRRPEVRPIYRRVLRDIKGKAKVDSTAEMQCEPSCSYVPGSSAPVSSGTEDAQPSVTPGPAVGRAGNVVTSPEVLPGFSGFTDDGKVTVEPVSIRSLVRERLAEEATRVAYTSLHWDKQLPWPNPAGGLERVLEQTRTMMAIPGLGDELSEGFLGEPVPEVLEEVRNGYQREVGWERLHWRFGSIWSPSTKMASRLRGHFGVRVPSAANAALGEHWLLEQYGSGLDASLAVCVAVKLWLTPTIKDEAIAQFHPFLVGR</sequence>
<accession>A0A7U0FX58</accession>
<evidence type="ECO:0000256" key="1">
    <source>
        <dbReference type="SAM" id="MobiDB-lite"/>
    </source>
</evidence>
<organism evidence="2">
    <name type="scientific">Papaya virus Q</name>
    <dbReference type="NCBI Taxonomy" id="2804712"/>
    <lineage>
        <taxon>Viruses</taxon>
        <taxon>Riboviria</taxon>
        <taxon>Orthornavirae</taxon>
        <taxon>Kitrinoviricota</taxon>
        <taxon>Tolucaviricetes</taxon>
        <taxon>Tolivirales</taxon>
        <taxon>Tombusviridae</taxon>
        <taxon>Calvusvirinae</taxon>
        <taxon>Umbravirus</taxon>
    </lineage>
</organism>
<name>A0A7U0FX58_9TOMB</name>
<feature type="region of interest" description="Disordered" evidence="1">
    <location>
        <begin position="102"/>
        <end position="135"/>
    </location>
</feature>
<feature type="region of interest" description="Disordered" evidence="1">
    <location>
        <begin position="33"/>
        <end position="76"/>
    </location>
</feature>
<dbReference type="EMBL" id="MT113179">
    <property type="protein sequence ID" value="QQV74100.1"/>
    <property type="molecule type" value="Genomic_RNA"/>
</dbReference>